<dbReference type="Ensembl" id="ENSLBET00000008193.1">
    <property type="protein sequence ID" value="ENSLBEP00000007798.1"/>
    <property type="gene ID" value="ENSLBEG00000006028.1"/>
</dbReference>
<evidence type="ECO:0000313" key="3">
    <source>
        <dbReference type="Proteomes" id="UP000261660"/>
    </source>
</evidence>
<dbReference type="Proteomes" id="UP000261660">
    <property type="component" value="Unplaced"/>
</dbReference>
<reference evidence="2" key="1">
    <citation type="submission" date="2025-08" db="UniProtKB">
        <authorList>
            <consortium name="Ensembl"/>
        </authorList>
    </citation>
    <scope>IDENTIFICATION</scope>
</reference>
<dbReference type="PANTHER" id="PTHR15907">
    <property type="entry name" value="DUF614 FAMILY PROTEIN-RELATED"/>
    <property type="match status" value="1"/>
</dbReference>
<comment type="similarity">
    <text evidence="1">Belongs to the cornifelin family.</text>
</comment>
<dbReference type="GeneTree" id="ENSGT00940000163701"/>
<evidence type="ECO:0000256" key="1">
    <source>
        <dbReference type="ARBA" id="ARBA00009024"/>
    </source>
</evidence>
<dbReference type="OrthoDB" id="1045822at2759"/>
<evidence type="ECO:0000313" key="2">
    <source>
        <dbReference type="Ensembl" id="ENSLBEP00000007798.1"/>
    </source>
</evidence>
<dbReference type="Pfam" id="PF04749">
    <property type="entry name" value="PLAC8"/>
    <property type="match status" value="1"/>
</dbReference>
<accession>A0A3Q3EK37</accession>
<keyword evidence="3" id="KW-1185">Reference proteome</keyword>
<dbReference type="NCBIfam" id="TIGR01571">
    <property type="entry name" value="A_thal_Cys_rich"/>
    <property type="match status" value="1"/>
</dbReference>
<dbReference type="InParanoid" id="A0A3Q3EK37"/>
<protein>
    <submittedName>
        <fullName evidence="2">Cornifelin homolog</fullName>
    </submittedName>
</protein>
<name>A0A3Q3EK37_9LABR</name>
<sequence>MSNTRPQTEWKTGLFDCCEDVSSCCYGFFCCPCLACTVSSNFGESRCLPLCDICSPAITSAIGVPLCVPPALLSLRVGIRHAYGIKGSLCNDIATSCVCVWCTWCQMHRELKYRKNNQTVIVNVQPQPVMMAPGNPPPAGFMGQPGIVMNSY</sequence>
<reference evidence="2" key="2">
    <citation type="submission" date="2025-09" db="UniProtKB">
        <authorList>
            <consortium name="Ensembl"/>
        </authorList>
    </citation>
    <scope>IDENTIFICATION</scope>
</reference>
<organism evidence="2 3">
    <name type="scientific">Labrus bergylta</name>
    <name type="common">ballan wrasse</name>
    <dbReference type="NCBI Taxonomy" id="56723"/>
    <lineage>
        <taxon>Eukaryota</taxon>
        <taxon>Metazoa</taxon>
        <taxon>Chordata</taxon>
        <taxon>Craniata</taxon>
        <taxon>Vertebrata</taxon>
        <taxon>Euteleostomi</taxon>
        <taxon>Actinopterygii</taxon>
        <taxon>Neopterygii</taxon>
        <taxon>Teleostei</taxon>
        <taxon>Neoteleostei</taxon>
        <taxon>Acanthomorphata</taxon>
        <taxon>Eupercaria</taxon>
        <taxon>Labriformes</taxon>
        <taxon>Labridae</taxon>
        <taxon>Labrus</taxon>
    </lineage>
</organism>
<dbReference type="AlphaFoldDB" id="A0A3Q3EK37"/>
<dbReference type="InterPro" id="IPR006461">
    <property type="entry name" value="PLAC_motif_containing"/>
</dbReference>
<proteinExistence type="inferred from homology"/>